<name>A0A7X3FIB7_9BACL</name>
<reference evidence="3 4" key="1">
    <citation type="journal article" date="2019" name="Microorganisms">
        <title>Paenibacillus lutrae sp. nov., A Chitinolytic Species Isolated from A River Otter in Castril Natural Park, Granada, Spain.</title>
        <authorList>
            <person name="Rodriguez M."/>
            <person name="Reina J.C."/>
            <person name="Bejar V."/>
            <person name="Llamas I."/>
        </authorList>
    </citation>
    <scope>NUCLEOTIDE SEQUENCE [LARGE SCALE GENOMIC DNA]</scope>
    <source>
        <strain evidence="3 4">N10</strain>
    </source>
</reference>
<feature type="compositionally biased region" description="Low complexity" evidence="1">
    <location>
        <begin position="48"/>
        <end position="58"/>
    </location>
</feature>
<feature type="transmembrane region" description="Helical" evidence="2">
    <location>
        <begin position="12"/>
        <end position="41"/>
    </location>
</feature>
<sequence length="101" mass="11176">MRRRWSVPAVVIAILAVIGLAVSIRTLLVPILVLGLIFLLYKFVPRQGQSGSSYRRSGAPSLKKPPGPGRMSAAERKRRAKFRVIDGSKRSDDPDDPPPYH</sequence>
<dbReference type="Proteomes" id="UP000490800">
    <property type="component" value="Unassembled WGS sequence"/>
</dbReference>
<organism evidence="3 4">
    <name type="scientific">Paenibacillus lutrae</name>
    <dbReference type="NCBI Taxonomy" id="2078573"/>
    <lineage>
        <taxon>Bacteria</taxon>
        <taxon>Bacillati</taxon>
        <taxon>Bacillota</taxon>
        <taxon>Bacilli</taxon>
        <taxon>Bacillales</taxon>
        <taxon>Paenibacillaceae</taxon>
        <taxon>Paenibacillus</taxon>
    </lineage>
</organism>
<evidence type="ECO:0000256" key="2">
    <source>
        <dbReference type="SAM" id="Phobius"/>
    </source>
</evidence>
<protein>
    <submittedName>
        <fullName evidence="3">Uncharacterized protein</fullName>
    </submittedName>
</protein>
<accession>A0A7X3FIB7</accession>
<keyword evidence="2" id="KW-1133">Transmembrane helix</keyword>
<evidence type="ECO:0000313" key="3">
    <source>
        <dbReference type="EMBL" id="MVP00180.1"/>
    </source>
</evidence>
<proteinExistence type="predicted"/>
<dbReference type="AlphaFoldDB" id="A0A7X3FIB7"/>
<keyword evidence="2" id="KW-0472">Membrane</keyword>
<feature type="region of interest" description="Disordered" evidence="1">
    <location>
        <begin position="48"/>
        <end position="101"/>
    </location>
</feature>
<dbReference type="OrthoDB" id="2660621at2"/>
<dbReference type="EMBL" id="RHLK01000005">
    <property type="protein sequence ID" value="MVP00180.1"/>
    <property type="molecule type" value="Genomic_DNA"/>
</dbReference>
<evidence type="ECO:0000256" key="1">
    <source>
        <dbReference type="SAM" id="MobiDB-lite"/>
    </source>
</evidence>
<gene>
    <name evidence="3" type="ORF">EDM21_11720</name>
</gene>
<evidence type="ECO:0000313" key="4">
    <source>
        <dbReference type="Proteomes" id="UP000490800"/>
    </source>
</evidence>
<dbReference type="RefSeq" id="WP_157335632.1">
    <property type="nucleotide sequence ID" value="NZ_RHLK01000005.1"/>
</dbReference>
<keyword evidence="2" id="KW-0812">Transmembrane</keyword>
<feature type="compositionally biased region" description="Basic and acidic residues" evidence="1">
    <location>
        <begin position="83"/>
        <end position="92"/>
    </location>
</feature>
<comment type="caution">
    <text evidence="3">The sequence shown here is derived from an EMBL/GenBank/DDBJ whole genome shotgun (WGS) entry which is preliminary data.</text>
</comment>
<keyword evidence="4" id="KW-1185">Reference proteome</keyword>